<dbReference type="PANTHER" id="PTHR20941:SF1">
    <property type="entry name" value="FOLIC ACID SYNTHESIS PROTEIN FOL1"/>
    <property type="match status" value="1"/>
</dbReference>
<keyword evidence="7 12" id="KW-0808">Transferase</keyword>
<sequence>MQFSGNGFSFPLGEKTYIMGIVNVTPDSFSDGGQYLDPERAVAHALRLQQEGADLIDIGAQSTRPGFTPVSSSEEWERLRPVLEGLSGKLSVPVSVDTFYPDVAEQALKAGAHIINDITGGKEEAMFTIAARCQAGLILMHPGDAADTAQYAGSRDIGQAVHDFLLAAAEKALAKGVTAQQICLDPGIGFGKTMEQNRALLLSKTARAEGYAYLVGASRKRVTVDACPAPPDQRVGGTVAAHTLAQLAGADILRVHDVFEAAQAARLTDAVLRETGFSL</sequence>
<comment type="similarity">
    <text evidence="4 12">Belongs to the DHPS family.</text>
</comment>
<evidence type="ECO:0000256" key="10">
    <source>
        <dbReference type="ARBA" id="ARBA00022909"/>
    </source>
</evidence>
<dbReference type="Pfam" id="PF00809">
    <property type="entry name" value="Pterin_bind"/>
    <property type="match status" value="1"/>
</dbReference>
<dbReference type="GO" id="GO:0004156">
    <property type="term" value="F:dihydropteroate synthase activity"/>
    <property type="evidence" value="ECO:0007669"/>
    <property type="project" value="UniProtKB-EC"/>
</dbReference>
<dbReference type="EC" id="2.5.1.15" evidence="5 12"/>
<dbReference type="InterPro" id="IPR000489">
    <property type="entry name" value="Pterin-binding_dom"/>
</dbReference>
<dbReference type="CDD" id="cd00739">
    <property type="entry name" value="DHPS"/>
    <property type="match status" value="1"/>
</dbReference>
<evidence type="ECO:0000256" key="1">
    <source>
        <dbReference type="ARBA" id="ARBA00000012"/>
    </source>
</evidence>
<comment type="caution">
    <text evidence="14">The sequence shown here is derived from an EMBL/GenBank/DDBJ whole genome shotgun (WGS) entry which is preliminary data.</text>
</comment>
<keyword evidence="10 12" id="KW-0289">Folate biosynthesis</keyword>
<evidence type="ECO:0000313" key="14">
    <source>
        <dbReference type="EMBL" id="MEQ2441192.1"/>
    </source>
</evidence>
<evidence type="ECO:0000256" key="7">
    <source>
        <dbReference type="ARBA" id="ARBA00022679"/>
    </source>
</evidence>
<proteinExistence type="inferred from homology"/>
<dbReference type="PROSITE" id="PS00792">
    <property type="entry name" value="DHPS_1"/>
    <property type="match status" value="1"/>
</dbReference>
<evidence type="ECO:0000256" key="12">
    <source>
        <dbReference type="RuleBase" id="RU361205"/>
    </source>
</evidence>
<dbReference type="EMBL" id="JBBMFD010000019">
    <property type="protein sequence ID" value="MEQ2441192.1"/>
    <property type="molecule type" value="Genomic_DNA"/>
</dbReference>
<evidence type="ECO:0000256" key="11">
    <source>
        <dbReference type="ARBA" id="ARBA00030193"/>
    </source>
</evidence>
<comment type="function">
    <text evidence="12">Catalyzes the condensation of para-aminobenzoate (pABA) with 6-hydroxymethyl-7,8-dihydropterin diphosphate (DHPt-PP) to form 7,8-dihydropteroate (H2Pte), the immediate precursor of folate derivatives.</text>
</comment>
<dbReference type="PROSITE" id="PS50972">
    <property type="entry name" value="PTERIN_BINDING"/>
    <property type="match status" value="1"/>
</dbReference>
<dbReference type="SUPFAM" id="SSF51717">
    <property type="entry name" value="Dihydropteroate synthetase-like"/>
    <property type="match status" value="1"/>
</dbReference>
<dbReference type="Gene3D" id="3.20.20.20">
    <property type="entry name" value="Dihydropteroate synthase-like"/>
    <property type="match status" value="1"/>
</dbReference>
<dbReference type="PANTHER" id="PTHR20941">
    <property type="entry name" value="FOLATE SYNTHESIS PROTEINS"/>
    <property type="match status" value="1"/>
</dbReference>
<name>A0ABV1E1L1_9FIRM</name>
<protein>
    <recommendedName>
        <fullName evidence="6 12">Dihydropteroate synthase</fullName>
        <shortName evidence="12">DHPS</shortName>
        <ecNumber evidence="5 12">2.5.1.15</ecNumber>
    </recommendedName>
    <alternativeName>
        <fullName evidence="11 12">Dihydropteroate pyrophosphorylase</fullName>
    </alternativeName>
</protein>
<accession>A0ABV1E1L1</accession>
<evidence type="ECO:0000256" key="2">
    <source>
        <dbReference type="ARBA" id="ARBA00001946"/>
    </source>
</evidence>
<organism evidence="14 15">
    <name type="scientific">Solibaculum intestinale</name>
    <dbReference type="NCBI Taxonomy" id="3133165"/>
    <lineage>
        <taxon>Bacteria</taxon>
        <taxon>Bacillati</taxon>
        <taxon>Bacillota</taxon>
        <taxon>Clostridia</taxon>
        <taxon>Eubacteriales</taxon>
        <taxon>Oscillospiraceae</taxon>
        <taxon>Solibaculum</taxon>
    </lineage>
</organism>
<evidence type="ECO:0000256" key="9">
    <source>
        <dbReference type="ARBA" id="ARBA00022842"/>
    </source>
</evidence>
<evidence type="ECO:0000313" key="15">
    <source>
        <dbReference type="Proteomes" id="UP001489509"/>
    </source>
</evidence>
<comment type="cofactor">
    <cofactor evidence="2 12">
        <name>Mg(2+)</name>
        <dbReference type="ChEBI" id="CHEBI:18420"/>
    </cofactor>
</comment>
<evidence type="ECO:0000256" key="5">
    <source>
        <dbReference type="ARBA" id="ARBA00012458"/>
    </source>
</evidence>
<dbReference type="InterPro" id="IPR006390">
    <property type="entry name" value="DHP_synth_dom"/>
</dbReference>
<evidence type="ECO:0000256" key="8">
    <source>
        <dbReference type="ARBA" id="ARBA00022723"/>
    </source>
</evidence>
<keyword evidence="9 12" id="KW-0460">Magnesium</keyword>
<keyword evidence="15" id="KW-1185">Reference proteome</keyword>
<keyword evidence="8 12" id="KW-0479">Metal-binding</keyword>
<evidence type="ECO:0000259" key="13">
    <source>
        <dbReference type="PROSITE" id="PS50972"/>
    </source>
</evidence>
<dbReference type="InterPro" id="IPR045031">
    <property type="entry name" value="DHP_synth-like"/>
</dbReference>
<feature type="domain" description="Pterin-binding" evidence="13">
    <location>
        <begin position="16"/>
        <end position="266"/>
    </location>
</feature>
<evidence type="ECO:0000256" key="6">
    <source>
        <dbReference type="ARBA" id="ARBA00016919"/>
    </source>
</evidence>
<reference evidence="14 15" key="1">
    <citation type="submission" date="2024-03" db="EMBL/GenBank/DDBJ databases">
        <title>Human intestinal bacterial collection.</title>
        <authorList>
            <person name="Pauvert C."/>
            <person name="Hitch T.C.A."/>
            <person name="Clavel T."/>
        </authorList>
    </citation>
    <scope>NUCLEOTIDE SEQUENCE [LARGE SCALE GENOMIC DNA]</scope>
    <source>
        <strain evidence="14 15">CLA-JM-H44</strain>
    </source>
</reference>
<dbReference type="InterPro" id="IPR011005">
    <property type="entry name" value="Dihydropteroate_synth-like_sf"/>
</dbReference>
<gene>
    <name evidence="14" type="primary">folP</name>
    <name evidence="14" type="ORF">WMO26_10180</name>
</gene>
<evidence type="ECO:0000256" key="4">
    <source>
        <dbReference type="ARBA" id="ARBA00009503"/>
    </source>
</evidence>
<dbReference type="PROSITE" id="PS00793">
    <property type="entry name" value="DHPS_2"/>
    <property type="match status" value="1"/>
</dbReference>
<dbReference type="RefSeq" id="WP_349220135.1">
    <property type="nucleotide sequence ID" value="NZ_JBBMFD010000019.1"/>
</dbReference>
<comment type="pathway">
    <text evidence="3 12">Cofactor biosynthesis; tetrahydrofolate biosynthesis; 7,8-dihydrofolate from 2-amino-4-hydroxy-6-hydroxymethyl-7,8-dihydropteridine diphosphate and 4-aminobenzoate: step 1/2.</text>
</comment>
<dbReference type="NCBIfam" id="TIGR01496">
    <property type="entry name" value="DHPS"/>
    <property type="match status" value="1"/>
</dbReference>
<evidence type="ECO:0000256" key="3">
    <source>
        <dbReference type="ARBA" id="ARBA00004763"/>
    </source>
</evidence>
<comment type="catalytic activity">
    <reaction evidence="1">
        <text>(7,8-dihydropterin-6-yl)methyl diphosphate + 4-aminobenzoate = 7,8-dihydropteroate + diphosphate</text>
        <dbReference type="Rhea" id="RHEA:19949"/>
        <dbReference type="ChEBI" id="CHEBI:17836"/>
        <dbReference type="ChEBI" id="CHEBI:17839"/>
        <dbReference type="ChEBI" id="CHEBI:33019"/>
        <dbReference type="ChEBI" id="CHEBI:72950"/>
        <dbReference type="EC" id="2.5.1.15"/>
    </reaction>
</comment>
<dbReference type="Proteomes" id="UP001489509">
    <property type="component" value="Unassembled WGS sequence"/>
</dbReference>